<gene>
    <name evidence="1" type="ORF">STVIR_4127</name>
</gene>
<sequence>MAEEVTRIEIAGHLAGLFANGATSEHDLPDDRRYTELRRVWEDLPLVPVEA</sequence>
<dbReference type="RefSeq" id="WP_003999464.1">
    <property type="nucleotide sequence ID" value="NZ_AMLP01000124.1"/>
</dbReference>
<evidence type="ECO:0000313" key="2">
    <source>
        <dbReference type="Proteomes" id="UP000011205"/>
    </source>
</evidence>
<accession>L8PBH6</accession>
<proteinExistence type="predicted"/>
<name>L8PBH6_STRVR</name>
<evidence type="ECO:0000313" key="1">
    <source>
        <dbReference type="EMBL" id="ELS54946.1"/>
    </source>
</evidence>
<dbReference type="AlphaFoldDB" id="L8PBH6"/>
<comment type="caution">
    <text evidence="1">The sequence shown here is derived from an EMBL/GenBank/DDBJ whole genome shotgun (WGS) entry which is preliminary data.</text>
</comment>
<dbReference type="PATRIC" id="fig|1160705.3.peg.4084"/>
<protein>
    <submittedName>
        <fullName evidence="1">Uncharacterized protein</fullName>
    </submittedName>
</protein>
<organism evidence="1 2">
    <name type="scientific">Streptomyces viridochromogenes Tue57</name>
    <dbReference type="NCBI Taxonomy" id="1160705"/>
    <lineage>
        <taxon>Bacteria</taxon>
        <taxon>Bacillati</taxon>
        <taxon>Actinomycetota</taxon>
        <taxon>Actinomycetes</taxon>
        <taxon>Kitasatosporales</taxon>
        <taxon>Streptomycetaceae</taxon>
        <taxon>Streptomyces</taxon>
    </lineage>
</organism>
<dbReference type="Proteomes" id="UP000011205">
    <property type="component" value="Unassembled WGS sequence"/>
</dbReference>
<reference evidence="1 2" key="1">
    <citation type="journal article" date="2013" name="Genome Announc.">
        <title>Draft Genome Sequence of Streptomyces viridochromogenes Strain Tu57, Producer of Avilamycin.</title>
        <authorList>
            <person name="Gruning B.A."/>
            <person name="Erxleben A."/>
            <person name="Hahnlein A."/>
            <person name="Gunther S."/>
        </authorList>
    </citation>
    <scope>NUCLEOTIDE SEQUENCE [LARGE SCALE GENOMIC DNA]</scope>
    <source>
        <strain evidence="1 2">Tue57</strain>
    </source>
</reference>
<dbReference type="EMBL" id="AMLP01000124">
    <property type="protein sequence ID" value="ELS54946.1"/>
    <property type="molecule type" value="Genomic_DNA"/>
</dbReference>